<name>A0ABV1JY89_9PSEU</name>
<dbReference type="EMBL" id="JBEDNP010000011">
    <property type="protein sequence ID" value="MEQ3540940.1"/>
    <property type="molecule type" value="Genomic_DNA"/>
</dbReference>
<proteinExistence type="predicted"/>
<sequence length="109" mass="12193">MNLLQRTARVVNTLVTPLARSGRLGAMTEISYAGRRSGTEFRLPVAFRPEGDGGVIRVELPDRKNWWRNFTGEGAPLRVRVDGAERPGHGVAVRDGRQVRVDVRFDPVR</sequence>
<evidence type="ECO:0000313" key="1">
    <source>
        <dbReference type="EMBL" id="MEQ3540940.1"/>
    </source>
</evidence>
<reference evidence="1 2" key="1">
    <citation type="submission" date="2024-03" db="EMBL/GenBank/DDBJ databases">
        <title>Draft genome sequence of Pseudonocardia tropica JCM 19149.</title>
        <authorList>
            <person name="Butdee W."/>
            <person name="Duangmal K."/>
        </authorList>
    </citation>
    <scope>NUCLEOTIDE SEQUENCE [LARGE SCALE GENOMIC DNA]</scope>
    <source>
        <strain evidence="1 2">JCM 19149</strain>
    </source>
</reference>
<evidence type="ECO:0000313" key="2">
    <source>
        <dbReference type="Proteomes" id="UP001464923"/>
    </source>
</evidence>
<comment type="caution">
    <text evidence="1">The sequence shown here is derived from an EMBL/GenBank/DDBJ whole genome shotgun (WGS) entry which is preliminary data.</text>
</comment>
<dbReference type="Proteomes" id="UP001464923">
    <property type="component" value="Unassembled WGS sequence"/>
</dbReference>
<dbReference type="InterPro" id="IPR012349">
    <property type="entry name" value="Split_barrel_FMN-bd"/>
</dbReference>
<evidence type="ECO:0008006" key="3">
    <source>
        <dbReference type="Google" id="ProtNLM"/>
    </source>
</evidence>
<keyword evidence="2" id="KW-1185">Reference proteome</keyword>
<dbReference type="Gene3D" id="2.30.110.10">
    <property type="entry name" value="Electron Transport, Fmn-binding Protein, Chain A"/>
    <property type="match status" value="1"/>
</dbReference>
<gene>
    <name evidence="1" type="ORF">WHI96_19200</name>
</gene>
<protein>
    <recommendedName>
        <fullName evidence="3">DUF385 domain-containing protein</fullName>
    </recommendedName>
</protein>
<organism evidence="1 2">
    <name type="scientific">Pseudonocardia tropica</name>
    <dbReference type="NCBI Taxonomy" id="681289"/>
    <lineage>
        <taxon>Bacteria</taxon>
        <taxon>Bacillati</taxon>
        <taxon>Actinomycetota</taxon>
        <taxon>Actinomycetes</taxon>
        <taxon>Pseudonocardiales</taxon>
        <taxon>Pseudonocardiaceae</taxon>
        <taxon>Pseudonocardia</taxon>
    </lineage>
</organism>
<dbReference type="RefSeq" id="WP_345640816.1">
    <property type="nucleotide sequence ID" value="NZ_BAABLY010000004.1"/>
</dbReference>
<accession>A0ABV1JY89</accession>